<reference evidence="4 5" key="1">
    <citation type="submission" date="2019-03" db="EMBL/GenBank/DDBJ databases">
        <title>San Antonio Military Medical Center submission to MRSN (WRAIR), pending publication.</title>
        <authorList>
            <person name="Blyth D.M."/>
            <person name="Mccarthy S.L."/>
            <person name="Schall S.E."/>
            <person name="Stam J.A."/>
            <person name="Ong A.C."/>
            <person name="Mcgann P.T."/>
        </authorList>
    </citation>
    <scope>NUCLEOTIDE SEQUENCE [LARGE SCALE GENOMIC DNA]</scope>
    <source>
        <strain evidence="4 5">MRSN571793</strain>
    </source>
</reference>
<evidence type="ECO:0000313" key="4">
    <source>
        <dbReference type="EMBL" id="TFD96321.1"/>
    </source>
</evidence>
<dbReference type="Pfam" id="PF07687">
    <property type="entry name" value="M20_dimer"/>
    <property type="match status" value="1"/>
</dbReference>
<dbReference type="InterPro" id="IPR017439">
    <property type="entry name" value="Amidohydrolase"/>
</dbReference>
<gene>
    <name evidence="4" type="ORF">E2605_09110</name>
</gene>
<dbReference type="Pfam" id="PF01546">
    <property type="entry name" value="Peptidase_M20"/>
    <property type="match status" value="1"/>
</dbReference>
<dbReference type="GO" id="GO:0046657">
    <property type="term" value="P:folic acid catabolic process"/>
    <property type="evidence" value="ECO:0007669"/>
    <property type="project" value="TreeGrafter"/>
</dbReference>
<dbReference type="InterPro" id="IPR017145">
    <property type="entry name" value="Aminobenzoyl-glu_utiliz_pB"/>
</dbReference>
<keyword evidence="1 4" id="KW-0378">Hydrolase</keyword>
<dbReference type="PANTHER" id="PTHR30575">
    <property type="entry name" value="PEPTIDASE M20"/>
    <property type="match status" value="1"/>
</dbReference>
<dbReference type="SUPFAM" id="SSF55031">
    <property type="entry name" value="Bacterial exopeptidase dimerisation domain"/>
    <property type="match status" value="1"/>
</dbReference>
<dbReference type="GO" id="GO:0005737">
    <property type="term" value="C:cytoplasm"/>
    <property type="evidence" value="ECO:0007669"/>
    <property type="project" value="TreeGrafter"/>
</dbReference>
<dbReference type="Gene3D" id="3.40.630.10">
    <property type="entry name" value="Zn peptidases"/>
    <property type="match status" value="1"/>
</dbReference>
<comment type="caution">
    <text evidence="4">The sequence shown here is derived from an EMBL/GenBank/DDBJ whole genome shotgun (WGS) entry which is preliminary data.</text>
</comment>
<dbReference type="SUPFAM" id="SSF53187">
    <property type="entry name" value="Zn-dependent exopeptidases"/>
    <property type="match status" value="1"/>
</dbReference>
<dbReference type="NCBIfam" id="TIGR01891">
    <property type="entry name" value="amidohydrolases"/>
    <property type="match status" value="1"/>
</dbReference>
<dbReference type="Proteomes" id="UP000297861">
    <property type="component" value="Unassembled WGS sequence"/>
</dbReference>
<keyword evidence="5" id="KW-1185">Reference proteome</keyword>
<accession>A0A4Y8L219</accession>
<protein>
    <submittedName>
        <fullName evidence="4">Amidohydrolase</fullName>
    </submittedName>
</protein>
<dbReference type="EMBL" id="SOML01000005">
    <property type="protein sequence ID" value="TFD96321.1"/>
    <property type="molecule type" value="Genomic_DNA"/>
</dbReference>
<keyword evidence="2" id="KW-0732">Signal</keyword>
<feature type="domain" description="Peptidase M20 dimerisation" evidence="3">
    <location>
        <begin position="216"/>
        <end position="296"/>
    </location>
</feature>
<sequence length="485" mass="52196">MKKYLLSAVLLASAIAGFAQKKQKDVLSNNVSIQYLNNSFQKYDKLQKTIWREAELGFLETKSSGLLQEHLKENGFTVEAGVAGMPTAFVASYGSGQPVIAVLAEFDALPGLSQDTVPFRKPLVDGAGGHGCGHNAFGVGAAAGAVAIKQWLESGKHTGTIKVFGTPAEEGGGGKVYMVRDGLFNGVDVVLDWHPGSSNAVSIDTGTAIQMIDYSFYGIAAHAAGSPDKGRSALDGVEAFNFMVNLLREHVPTSSRIHYVIANGGEAPNVVPDYAKVSYYIRSPKREILKELVEWLGQASEGAALGTQTKVKAEIISGFYERLNNRKLAELVQRNLELVGGVHYDARERAFAEEIVKGIKRDVSILNDAEQIKPLQDEKPSLGGGSSDVGDVSWVVPTVSFNTATFVPGSAGHSWQNVASGGTTIGTKSLINTAKVFSLSAIELYTNPQLIKDVKQEFEARRGSDFKYIPLLGDRKPALDYRLKK</sequence>
<dbReference type="PIRSF" id="PIRSF037227">
    <property type="entry name" value="Aminobenzoyl-glu_utiliz_pB"/>
    <property type="match status" value="1"/>
</dbReference>
<dbReference type="PANTHER" id="PTHR30575:SF0">
    <property type="entry name" value="XAA-ARG DIPEPTIDASE"/>
    <property type="match status" value="1"/>
</dbReference>
<evidence type="ECO:0000256" key="2">
    <source>
        <dbReference type="SAM" id="SignalP"/>
    </source>
</evidence>
<dbReference type="InterPro" id="IPR036264">
    <property type="entry name" value="Bact_exopeptidase_dim_dom"/>
</dbReference>
<feature type="signal peptide" evidence="2">
    <location>
        <begin position="1"/>
        <end position="21"/>
    </location>
</feature>
<dbReference type="AlphaFoldDB" id="A0A4Y8L219"/>
<feature type="chain" id="PRO_5021434093" evidence="2">
    <location>
        <begin position="22"/>
        <end position="485"/>
    </location>
</feature>
<evidence type="ECO:0000259" key="3">
    <source>
        <dbReference type="Pfam" id="PF07687"/>
    </source>
</evidence>
<evidence type="ECO:0000313" key="5">
    <source>
        <dbReference type="Proteomes" id="UP000297861"/>
    </source>
</evidence>
<dbReference type="GO" id="GO:0016805">
    <property type="term" value="F:dipeptidase activity"/>
    <property type="evidence" value="ECO:0007669"/>
    <property type="project" value="TreeGrafter"/>
</dbReference>
<dbReference type="FunFam" id="3.30.70.360:FF:000004">
    <property type="entry name" value="Peptidase M20 domain-containing protein 2"/>
    <property type="match status" value="1"/>
</dbReference>
<dbReference type="OrthoDB" id="9781032at2"/>
<name>A0A4Y8L219_9BACT</name>
<dbReference type="GO" id="GO:0071713">
    <property type="term" value="F:para-aminobenzoyl-glutamate hydrolase activity"/>
    <property type="evidence" value="ECO:0007669"/>
    <property type="project" value="TreeGrafter"/>
</dbReference>
<dbReference type="Gene3D" id="3.30.70.360">
    <property type="match status" value="1"/>
</dbReference>
<dbReference type="InterPro" id="IPR011650">
    <property type="entry name" value="Peptidase_M20_dimer"/>
</dbReference>
<organism evidence="4 5">
    <name type="scientific">Dysgonomonas capnocytophagoides</name>
    <dbReference type="NCBI Taxonomy" id="45254"/>
    <lineage>
        <taxon>Bacteria</taxon>
        <taxon>Pseudomonadati</taxon>
        <taxon>Bacteroidota</taxon>
        <taxon>Bacteroidia</taxon>
        <taxon>Bacteroidales</taxon>
        <taxon>Dysgonomonadaceae</taxon>
        <taxon>Dysgonomonas</taxon>
    </lineage>
</organism>
<proteinExistence type="predicted"/>
<dbReference type="InterPro" id="IPR002933">
    <property type="entry name" value="Peptidase_M20"/>
</dbReference>
<dbReference type="RefSeq" id="WP_134436215.1">
    <property type="nucleotide sequence ID" value="NZ_SOML01000005.1"/>
</dbReference>
<evidence type="ECO:0000256" key="1">
    <source>
        <dbReference type="ARBA" id="ARBA00022801"/>
    </source>
</evidence>
<dbReference type="InterPro" id="IPR052030">
    <property type="entry name" value="Peptidase_M20/M20A_hydrolases"/>
</dbReference>